<evidence type="ECO:0000256" key="2">
    <source>
        <dbReference type="SAM" id="Phobius"/>
    </source>
</evidence>
<gene>
    <name evidence="3" type="ORF">A3A33_04925</name>
</gene>
<organism evidence="3 4">
    <name type="scientific">Candidatus Yanofskybacteria bacterium RIFCSPLOWO2_01_FULL_49_25</name>
    <dbReference type="NCBI Taxonomy" id="1802701"/>
    <lineage>
        <taxon>Bacteria</taxon>
        <taxon>Candidatus Yanofskyibacteriota</taxon>
    </lineage>
</organism>
<keyword evidence="2" id="KW-0472">Membrane</keyword>
<accession>A0A1F8GQ42</accession>
<evidence type="ECO:0000256" key="1">
    <source>
        <dbReference type="SAM" id="Coils"/>
    </source>
</evidence>
<sequence length="116" mass="14092">MSKQTERAKELAAEIHELELEQKLKRLKMKNAWLDRLDNIWNRNMYVLLYRAYWGRILIFSVLSLVFWPLFFVLHLFILLFFRWVIKKVEKEKLDELMRQTDQAMMAGASSEDQPK</sequence>
<dbReference type="Proteomes" id="UP000179047">
    <property type="component" value="Unassembled WGS sequence"/>
</dbReference>
<reference evidence="3 4" key="1">
    <citation type="journal article" date="2016" name="Nat. Commun.">
        <title>Thousands of microbial genomes shed light on interconnected biogeochemical processes in an aquifer system.</title>
        <authorList>
            <person name="Anantharaman K."/>
            <person name="Brown C.T."/>
            <person name="Hug L.A."/>
            <person name="Sharon I."/>
            <person name="Castelle C.J."/>
            <person name="Probst A.J."/>
            <person name="Thomas B.C."/>
            <person name="Singh A."/>
            <person name="Wilkins M.J."/>
            <person name="Karaoz U."/>
            <person name="Brodie E.L."/>
            <person name="Williams K.H."/>
            <person name="Hubbard S.S."/>
            <person name="Banfield J.F."/>
        </authorList>
    </citation>
    <scope>NUCLEOTIDE SEQUENCE [LARGE SCALE GENOMIC DNA]</scope>
</reference>
<name>A0A1F8GQ42_9BACT</name>
<protein>
    <submittedName>
        <fullName evidence="3">Uncharacterized protein</fullName>
    </submittedName>
</protein>
<dbReference type="STRING" id="1802701.A3A33_04925"/>
<dbReference type="AlphaFoldDB" id="A0A1F8GQ42"/>
<evidence type="ECO:0000313" key="4">
    <source>
        <dbReference type="Proteomes" id="UP000179047"/>
    </source>
</evidence>
<feature type="coiled-coil region" evidence="1">
    <location>
        <begin position="1"/>
        <end position="28"/>
    </location>
</feature>
<keyword evidence="2" id="KW-1133">Transmembrane helix</keyword>
<dbReference type="EMBL" id="MGKP01000029">
    <property type="protein sequence ID" value="OGN27535.1"/>
    <property type="molecule type" value="Genomic_DNA"/>
</dbReference>
<keyword evidence="2" id="KW-0812">Transmembrane</keyword>
<proteinExistence type="predicted"/>
<evidence type="ECO:0000313" key="3">
    <source>
        <dbReference type="EMBL" id="OGN27535.1"/>
    </source>
</evidence>
<feature type="transmembrane region" description="Helical" evidence="2">
    <location>
        <begin position="53"/>
        <end position="82"/>
    </location>
</feature>
<keyword evidence="1" id="KW-0175">Coiled coil</keyword>
<comment type="caution">
    <text evidence="3">The sequence shown here is derived from an EMBL/GenBank/DDBJ whole genome shotgun (WGS) entry which is preliminary data.</text>
</comment>